<proteinExistence type="predicted"/>
<organism evidence="1">
    <name type="scientific">viral metagenome</name>
    <dbReference type="NCBI Taxonomy" id="1070528"/>
    <lineage>
        <taxon>unclassified sequences</taxon>
        <taxon>metagenomes</taxon>
        <taxon>organismal metagenomes</taxon>
    </lineage>
</organism>
<dbReference type="EMBL" id="MN740355">
    <property type="protein sequence ID" value="QHU02160.1"/>
    <property type="molecule type" value="Genomic_DNA"/>
</dbReference>
<sequence>MNIQYFFMERIFNKYFEEFIIKGFSPIVNKDFISLISRINPKTELVEDMESLIVKGGEWFYKIQTTFYIQNSNYIRKPIIFDYIRLKLHPHIYIAFIGSVINL</sequence>
<evidence type="ECO:0000313" key="1">
    <source>
        <dbReference type="EMBL" id="QHU02160.1"/>
    </source>
</evidence>
<protein>
    <submittedName>
        <fullName evidence="1">Uncharacterized protein</fullName>
    </submittedName>
</protein>
<dbReference type="AlphaFoldDB" id="A0A6C0JBG1"/>
<name>A0A6C0JBG1_9ZZZZ</name>
<accession>A0A6C0JBG1</accession>
<reference evidence="1" key="1">
    <citation type="journal article" date="2020" name="Nature">
        <title>Giant virus diversity and host interactions through global metagenomics.</title>
        <authorList>
            <person name="Schulz F."/>
            <person name="Roux S."/>
            <person name="Paez-Espino D."/>
            <person name="Jungbluth S."/>
            <person name="Walsh D.A."/>
            <person name="Denef V.J."/>
            <person name="McMahon K.D."/>
            <person name="Konstantinidis K.T."/>
            <person name="Eloe-Fadrosh E.A."/>
            <person name="Kyrpides N.C."/>
            <person name="Woyke T."/>
        </authorList>
    </citation>
    <scope>NUCLEOTIDE SEQUENCE</scope>
    <source>
        <strain evidence="1">GVMAG-M-3300025880-75</strain>
    </source>
</reference>